<name>A0A381Q0Q3_9ZZZZ</name>
<gene>
    <name evidence="1" type="ORF">METZ01_LOCUS24713</name>
</gene>
<dbReference type="EMBL" id="UINC01001136">
    <property type="protein sequence ID" value="SUZ71859.1"/>
    <property type="molecule type" value="Genomic_DNA"/>
</dbReference>
<reference evidence="1" key="1">
    <citation type="submission" date="2018-05" db="EMBL/GenBank/DDBJ databases">
        <authorList>
            <person name="Lanie J.A."/>
            <person name="Ng W.-L."/>
            <person name="Kazmierczak K.M."/>
            <person name="Andrzejewski T.M."/>
            <person name="Davidsen T.M."/>
            <person name="Wayne K.J."/>
            <person name="Tettelin H."/>
            <person name="Glass J.I."/>
            <person name="Rusch D."/>
            <person name="Podicherti R."/>
            <person name="Tsui H.-C.T."/>
            <person name="Winkler M.E."/>
        </authorList>
    </citation>
    <scope>NUCLEOTIDE SEQUENCE</scope>
</reference>
<evidence type="ECO:0000313" key="1">
    <source>
        <dbReference type="EMBL" id="SUZ71859.1"/>
    </source>
</evidence>
<sequence>MSRKFAIILNTIGNMKMGNATNRSFG</sequence>
<proteinExistence type="predicted"/>
<accession>A0A381Q0Q3</accession>
<protein>
    <submittedName>
        <fullName evidence="1">Uncharacterized protein</fullName>
    </submittedName>
</protein>
<organism evidence="1">
    <name type="scientific">marine metagenome</name>
    <dbReference type="NCBI Taxonomy" id="408172"/>
    <lineage>
        <taxon>unclassified sequences</taxon>
        <taxon>metagenomes</taxon>
        <taxon>ecological metagenomes</taxon>
    </lineage>
</organism>
<dbReference type="AlphaFoldDB" id="A0A381Q0Q3"/>